<keyword evidence="3" id="KW-1185">Reference proteome</keyword>
<evidence type="ECO:0000256" key="1">
    <source>
        <dbReference type="SAM" id="MobiDB-lite"/>
    </source>
</evidence>
<proteinExistence type="predicted"/>
<accession>A0AAV6TYK0</accession>
<feature type="region of interest" description="Disordered" evidence="1">
    <location>
        <begin position="19"/>
        <end position="88"/>
    </location>
</feature>
<feature type="compositionally biased region" description="Basic and acidic residues" evidence="1">
    <location>
        <begin position="54"/>
        <end position="82"/>
    </location>
</feature>
<dbReference type="AlphaFoldDB" id="A0AAV6TYK0"/>
<feature type="compositionally biased region" description="Basic residues" evidence="1">
    <location>
        <begin position="28"/>
        <end position="46"/>
    </location>
</feature>
<evidence type="ECO:0000313" key="2">
    <source>
        <dbReference type="EMBL" id="KAG8176390.1"/>
    </source>
</evidence>
<evidence type="ECO:0000313" key="3">
    <source>
        <dbReference type="Proteomes" id="UP000827092"/>
    </source>
</evidence>
<dbReference type="Proteomes" id="UP000827092">
    <property type="component" value="Unassembled WGS sequence"/>
</dbReference>
<name>A0AAV6TYK0_9ARAC</name>
<protein>
    <submittedName>
        <fullName evidence="2">Uncharacterized protein</fullName>
    </submittedName>
</protein>
<gene>
    <name evidence="2" type="ORF">JTE90_020175</name>
</gene>
<sequence length="229" mass="25711">MKLQDMHMKTLKMSMLLRGNLERPSGNHGKHRSKLRKLRGRPKKPSYRTLNPKVDNDEKTNLDRPGKKNKSDKPKKIRRECPKTLGRGRSGYITTGKDCLESTEEFDDGSSMSPALSPPEEICEILCPTSIDHANKFSHDLYSSTPNIHKDSSINEDELCHSFLTSHSDEPCNVSCPETADSPSLLIESENSVTPPSFPSGRVICDIDMSLLKHENWKTTSTLATLMED</sequence>
<organism evidence="2 3">
    <name type="scientific">Oedothorax gibbosus</name>
    <dbReference type="NCBI Taxonomy" id="931172"/>
    <lineage>
        <taxon>Eukaryota</taxon>
        <taxon>Metazoa</taxon>
        <taxon>Ecdysozoa</taxon>
        <taxon>Arthropoda</taxon>
        <taxon>Chelicerata</taxon>
        <taxon>Arachnida</taxon>
        <taxon>Araneae</taxon>
        <taxon>Araneomorphae</taxon>
        <taxon>Entelegynae</taxon>
        <taxon>Araneoidea</taxon>
        <taxon>Linyphiidae</taxon>
        <taxon>Erigoninae</taxon>
        <taxon>Oedothorax</taxon>
    </lineage>
</organism>
<dbReference type="EMBL" id="JAFNEN010000888">
    <property type="protein sequence ID" value="KAG8176390.1"/>
    <property type="molecule type" value="Genomic_DNA"/>
</dbReference>
<reference evidence="2 3" key="1">
    <citation type="journal article" date="2022" name="Nat. Ecol. Evol.">
        <title>A masculinizing supergene underlies an exaggerated male reproductive morph in a spider.</title>
        <authorList>
            <person name="Hendrickx F."/>
            <person name="De Corte Z."/>
            <person name="Sonet G."/>
            <person name="Van Belleghem S.M."/>
            <person name="Kostlbacher S."/>
            <person name="Vangestel C."/>
        </authorList>
    </citation>
    <scope>NUCLEOTIDE SEQUENCE [LARGE SCALE GENOMIC DNA]</scope>
    <source>
        <tissue evidence="2">Whole body</tissue>
    </source>
</reference>
<comment type="caution">
    <text evidence="2">The sequence shown here is derived from an EMBL/GenBank/DDBJ whole genome shotgun (WGS) entry which is preliminary data.</text>
</comment>